<evidence type="ECO:0000259" key="5">
    <source>
        <dbReference type="PROSITE" id="PS50104"/>
    </source>
</evidence>
<dbReference type="Pfam" id="PF01582">
    <property type="entry name" value="TIR"/>
    <property type="match status" value="1"/>
</dbReference>
<evidence type="ECO:0000313" key="7">
    <source>
        <dbReference type="Proteomes" id="UP000594261"/>
    </source>
</evidence>
<comment type="catalytic activity">
    <reaction evidence="4">
        <text>NAD(+) + H2O = ADP-D-ribose + nicotinamide + H(+)</text>
        <dbReference type="Rhea" id="RHEA:16301"/>
        <dbReference type="ChEBI" id="CHEBI:15377"/>
        <dbReference type="ChEBI" id="CHEBI:15378"/>
        <dbReference type="ChEBI" id="CHEBI:17154"/>
        <dbReference type="ChEBI" id="CHEBI:57540"/>
        <dbReference type="ChEBI" id="CHEBI:57967"/>
        <dbReference type="EC" id="3.2.2.6"/>
    </reaction>
    <physiologicalReaction direction="left-to-right" evidence="4">
        <dbReference type="Rhea" id="RHEA:16302"/>
    </physiologicalReaction>
</comment>
<evidence type="ECO:0000256" key="3">
    <source>
        <dbReference type="ARBA" id="ARBA00023027"/>
    </source>
</evidence>
<dbReference type="GeneID" id="115967907"/>
<dbReference type="Proteomes" id="UP000594261">
    <property type="component" value="Chromosome 11"/>
</dbReference>
<proteinExistence type="predicted"/>
<evidence type="ECO:0000256" key="1">
    <source>
        <dbReference type="ARBA" id="ARBA00011982"/>
    </source>
</evidence>
<keyword evidence="3" id="KW-0520">NAD</keyword>
<dbReference type="OrthoDB" id="1905256at2759"/>
<dbReference type="EMBL" id="LRBV02000011">
    <property type="status" value="NOT_ANNOTATED_CDS"/>
    <property type="molecule type" value="Genomic_DNA"/>
</dbReference>
<accession>A0A7N2MYK0</accession>
<dbReference type="PANTHER" id="PTHR32009:SF39">
    <property type="entry name" value="TIR DOMAIN-CONTAINING PROTEIN"/>
    <property type="match status" value="1"/>
</dbReference>
<dbReference type="OMA" id="TSHGNND"/>
<keyword evidence="7" id="KW-1185">Reference proteome</keyword>
<dbReference type="KEGG" id="qlo:115967907"/>
<dbReference type="GO" id="GO:0061809">
    <property type="term" value="F:NAD+ nucleosidase activity, cyclic ADP-ribose generating"/>
    <property type="evidence" value="ECO:0007669"/>
    <property type="project" value="UniProtKB-EC"/>
</dbReference>
<reference evidence="6 7" key="1">
    <citation type="journal article" date="2016" name="G3 (Bethesda)">
        <title>First Draft Assembly and Annotation of the Genome of a California Endemic Oak Quercus lobata Nee (Fagaceae).</title>
        <authorList>
            <person name="Sork V.L."/>
            <person name="Fitz-Gibbon S.T."/>
            <person name="Puiu D."/>
            <person name="Crepeau M."/>
            <person name="Gugger P.F."/>
            <person name="Sherman R."/>
            <person name="Stevens K."/>
            <person name="Langley C.H."/>
            <person name="Pellegrini M."/>
            <person name="Salzberg S.L."/>
        </authorList>
    </citation>
    <scope>NUCLEOTIDE SEQUENCE [LARGE SCALE GENOMIC DNA]</scope>
    <source>
        <strain evidence="6 7">cv. SW786</strain>
    </source>
</reference>
<dbReference type="Gene3D" id="3.40.50.10140">
    <property type="entry name" value="Toll/interleukin-1 receptor homology (TIR) domain"/>
    <property type="match status" value="1"/>
</dbReference>
<evidence type="ECO:0000313" key="6">
    <source>
        <dbReference type="EnsemblPlants" id="QL11p038854:mrna:CDS:2"/>
    </source>
</evidence>
<dbReference type="SUPFAM" id="SSF52200">
    <property type="entry name" value="Toll/Interleukin receptor TIR domain"/>
    <property type="match status" value="1"/>
</dbReference>
<dbReference type="GO" id="GO:0007165">
    <property type="term" value="P:signal transduction"/>
    <property type="evidence" value="ECO:0007669"/>
    <property type="project" value="InterPro"/>
</dbReference>
<dbReference type="InterPro" id="IPR000157">
    <property type="entry name" value="TIR_dom"/>
</dbReference>
<dbReference type="EnsemblPlants" id="QL11p038854:mrna">
    <property type="protein sequence ID" value="QL11p038854:mrna:CDS:2"/>
    <property type="gene ID" value="QL11p038854"/>
</dbReference>
<dbReference type="InterPro" id="IPR035897">
    <property type="entry name" value="Toll_tir_struct_dom_sf"/>
</dbReference>
<evidence type="ECO:0000256" key="2">
    <source>
        <dbReference type="ARBA" id="ARBA00022801"/>
    </source>
</evidence>
<dbReference type="Gramene" id="QL11p038854:mrna">
    <property type="protein sequence ID" value="QL11p038854:mrna:CDS:2"/>
    <property type="gene ID" value="QL11p038854"/>
</dbReference>
<organism evidence="6 7">
    <name type="scientific">Quercus lobata</name>
    <name type="common">Valley oak</name>
    <dbReference type="NCBI Taxonomy" id="97700"/>
    <lineage>
        <taxon>Eukaryota</taxon>
        <taxon>Viridiplantae</taxon>
        <taxon>Streptophyta</taxon>
        <taxon>Embryophyta</taxon>
        <taxon>Tracheophyta</taxon>
        <taxon>Spermatophyta</taxon>
        <taxon>Magnoliopsida</taxon>
        <taxon>eudicotyledons</taxon>
        <taxon>Gunneridae</taxon>
        <taxon>Pentapetalae</taxon>
        <taxon>rosids</taxon>
        <taxon>fabids</taxon>
        <taxon>Fagales</taxon>
        <taxon>Fagaceae</taxon>
        <taxon>Quercus</taxon>
    </lineage>
</organism>
<feature type="domain" description="TIR" evidence="5">
    <location>
        <begin position="18"/>
        <end position="170"/>
    </location>
</feature>
<gene>
    <name evidence="6" type="primary">LOC115967907</name>
</gene>
<evidence type="ECO:0000256" key="4">
    <source>
        <dbReference type="ARBA" id="ARBA00047304"/>
    </source>
</evidence>
<dbReference type="RefSeq" id="XP_030942924.1">
    <property type="nucleotide sequence ID" value="XM_031087064.1"/>
</dbReference>
<dbReference type="InParanoid" id="A0A7N2MYK0"/>
<dbReference type="PANTHER" id="PTHR32009">
    <property type="entry name" value="TMV RESISTANCE PROTEIN N-LIKE"/>
    <property type="match status" value="1"/>
</dbReference>
<keyword evidence="2" id="KW-0378">Hydrolase</keyword>
<dbReference type="PROSITE" id="PS50104">
    <property type="entry name" value="TIR"/>
    <property type="match status" value="1"/>
</dbReference>
<dbReference type="FunFam" id="3.40.50.10140:FF:000007">
    <property type="entry name" value="Disease resistance protein (TIR-NBS-LRR class)"/>
    <property type="match status" value="1"/>
</dbReference>
<dbReference type="EC" id="3.2.2.6" evidence="1"/>
<name>A0A7N2MYK0_QUELO</name>
<dbReference type="SMART" id="SM00255">
    <property type="entry name" value="TIR"/>
    <property type="match status" value="1"/>
</dbReference>
<sequence length="170" mass="19456">MAFPIHQGVSFSSSTPQWDYDVFLSFRGEDTRNGFTGHLYQALCDNGINTFIDNDLQRGEEISVELVKAIKSSMISIIIFSQNYAFSSWCLEELVEILNCKQNGQLVLPVFYKVDPSKVRKQEGKFKLAMAKHENKFKNNTEKVQRWRAALNEAASLSGWHYEDGYVSNN</sequence>
<reference evidence="6" key="2">
    <citation type="submission" date="2021-01" db="UniProtKB">
        <authorList>
            <consortium name="EnsemblPlants"/>
        </authorList>
    </citation>
    <scope>IDENTIFICATION</scope>
</reference>
<protein>
    <recommendedName>
        <fullName evidence="1">ADP-ribosyl cyclase/cyclic ADP-ribose hydrolase</fullName>
        <ecNumber evidence="1">3.2.2.6</ecNumber>
    </recommendedName>
</protein>
<dbReference type="AlphaFoldDB" id="A0A7N2MYK0"/>